<dbReference type="Gene3D" id="2.40.30.300">
    <property type="match status" value="1"/>
</dbReference>
<dbReference type="CDD" id="cd13154">
    <property type="entry name" value="KOW_Mtr4"/>
    <property type="match status" value="1"/>
</dbReference>
<dbReference type="InterPro" id="IPR016438">
    <property type="entry name" value="SKI2-like"/>
</dbReference>
<dbReference type="InterPro" id="IPR025696">
    <property type="entry name" value="Beta-barrel_MTR4"/>
</dbReference>
<keyword evidence="5" id="KW-0378">Hydrolase</keyword>
<gene>
    <name evidence="11" type="ORF">H696_03697</name>
</gene>
<dbReference type="OMA" id="IMLKNYN"/>
<dbReference type="FunFam" id="3.40.50.300:FF:000083">
    <property type="entry name" value="ATP-dependent RNA helicase DOB1"/>
    <property type="match status" value="1"/>
</dbReference>
<dbReference type="InterPro" id="IPR011545">
    <property type="entry name" value="DEAD/DEAH_box_helicase_dom"/>
</dbReference>
<dbReference type="InterPro" id="IPR027417">
    <property type="entry name" value="P-loop_NTPase"/>
</dbReference>
<evidence type="ECO:0000256" key="1">
    <source>
        <dbReference type="ARBA" id="ARBA00004123"/>
    </source>
</evidence>
<keyword evidence="3" id="KW-0698">rRNA processing</keyword>
<name>A0A058Z4R6_FONAL</name>
<dbReference type="GO" id="GO:0005524">
    <property type="term" value="F:ATP binding"/>
    <property type="evidence" value="ECO:0007669"/>
    <property type="project" value="UniProtKB-KW"/>
</dbReference>
<dbReference type="FunFam" id="1.10.3380.30:FF:000002">
    <property type="entry name" value="superkiller viralicidic activity 2-like 2"/>
    <property type="match status" value="1"/>
</dbReference>
<feature type="domain" description="Helicase C-terminal" evidence="10">
    <location>
        <begin position="351"/>
        <end position="559"/>
    </location>
</feature>
<keyword evidence="4" id="KW-0547">Nucleotide-binding</keyword>
<dbReference type="SMART" id="SM00490">
    <property type="entry name" value="HELICc"/>
    <property type="match status" value="1"/>
</dbReference>
<comment type="similarity">
    <text evidence="2">Belongs to the helicase family. SKI2 subfamily.</text>
</comment>
<evidence type="ECO:0000256" key="3">
    <source>
        <dbReference type="ARBA" id="ARBA00022552"/>
    </source>
</evidence>
<dbReference type="InterPro" id="IPR012961">
    <property type="entry name" value="Ski2/MTR4_C"/>
</dbReference>
<evidence type="ECO:0000256" key="8">
    <source>
        <dbReference type="ARBA" id="ARBA00023242"/>
    </source>
</evidence>
<reference evidence="11" key="1">
    <citation type="submission" date="2013-04" db="EMBL/GenBank/DDBJ databases">
        <title>The Genome Sequence of Fonticula alba ATCC 38817.</title>
        <authorList>
            <consortium name="The Broad Institute Genomics Platform"/>
            <person name="Russ C."/>
            <person name="Cuomo C."/>
            <person name="Burger G."/>
            <person name="Gray M.W."/>
            <person name="Holland P.W.H."/>
            <person name="King N."/>
            <person name="Lang F.B.F."/>
            <person name="Roger A.J."/>
            <person name="Ruiz-Trillo I."/>
            <person name="Brown M."/>
            <person name="Walker B."/>
            <person name="Young S."/>
            <person name="Zeng Q."/>
            <person name="Gargeya S."/>
            <person name="Fitzgerald M."/>
            <person name="Haas B."/>
            <person name="Abouelleil A."/>
            <person name="Allen A.W."/>
            <person name="Alvarado L."/>
            <person name="Arachchi H.M."/>
            <person name="Berlin A.M."/>
            <person name="Chapman S.B."/>
            <person name="Gainer-Dewar J."/>
            <person name="Goldberg J."/>
            <person name="Griggs A."/>
            <person name="Gujja S."/>
            <person name="Hansen M."/>
            <person name="Howarth C."/>
            <person name="Imamovic A."/>
            <person name="Ireland A."/>
            <person name="Larimer J."/>
            <person name="McCowan C."/>
            <person name="Murphy C."/>
            <person name="Pearson M."/>
            <person name="Poon T.W."/>
            <person name="Priest M."/>
            <person name="Roberts A."/>
            <person name="Saif S."/>
            <person name="Shea T."/>
            <person name="Sisk P."/>
            <person name="Sykes S."/>
            <person name="Wortman J."/>
            <person name="Nusbaum C."/>
            <person name="Birren B."/>
        </authorList>
    </citation>
    <scope>NUCLEOTIDE SEQUENCE [LARGE SCALE GENOMIC DNA]</scope>
    <source>
        <strain evidence="11">ATCC 38817</strain>
    </source>
</reference>
<protein>
    <recommendedName>
        <fullName evidence="13">ATP-dependent RNA helicase DOB1</fullName>
    </recommendedName>
</protein>
<dbReference type="PIRSF" id="PIRSF005198">
    <property type="entry name" value="Antiviral_helicase_SKI2"/>
    <property type="match status" value="1"/>
</dbReference>
<dbReference type="GeneID" id="20528422"/>
<dbReference type="OrthoDB" id="64767at2759"/>
<evidence type="ECO:0000259" key="10">
    <source>
        <dbReference type="PROSITE" id="PS51194"/>
    </source>
</evidence>
<feature type="domain" description="Helicase ATP-binding" evidence="9">
    <location>
        <begin position="122"/>
        <end position="278"/>
    </location>
</feature>
<dbReference type="SMART" id="SM01142">
    <property type="entry name" value="DSHCT"/>
    <property type="match status" value="1"/>
</dbReference>
<dbReference type="AlphaFoldDB" id="A0A058Z4R6"/>
<dbReference type="RefSeq" id="XP_009495835.1">
    <property type="nucleotide sequence ID" value="XM_009497560.1"/>
</dbReference>
<evidence type="ECO:0000256" key="2">
    <source>
        <dbReference type="ARBA" id="ARBA00010140"/>
    </source>
</evidence>
<dbReference type="Pfam" id="PF00270">
    <property type="entry name" value="DEAD"/>
    <property type="match status" value="1"/>
</dbReference>
<dbReference type="eggNOG" id="KOG0948">
    <property type="taxonomic scope" value="Eukaryota"/>
</dbReference>
<dbReference type="InterPro" id="IPR048392">
    <property type="entry name" value="MTR4-like_stalk"/>
</dbReference>
<dbReference type="Pfam" id="PF21408">
    <property type="entry name" value="MTR4-like_stalk"/>
    <property type="match status" value="1"/>
</dbReference>
<dbReference type="GO" id="GO:0003724">
    <property type="term" value="F:RNA helicase activity"/>
    <property type="evidence" value="ECO:0007669"/>
    <property type="project" value="InterPro"/>
</dbReference>
<organism evidence="11">
    <name type="scientific">Fonticula alba</name>
    <name type="common">Slime mold</name>
    <dbReference type="NCBI Taxonomy" id="691883"/>
    <lineage>
        <taxon>Eukaryota</taxon>
        <taxon>Rotosphaerida</taxon>
        <taxon>Fonticulaceae</taxon>
        <taxon>Fonticula</taxon>
    </lineage>
</organism>
<keyword evidence="7" id="KW-0067">ATP-binding</keyword>
<evidence type="ECO:0000256" key="7">
    <source>
        <dbReference type="ARBA" id="ARBA00022840"/>
    </source>
</evidence>
<dbReference type="PROSITE" id="PS51194">
    <property type="entry name" value="HELICASE_CTER"/>
    <property type="match status" value="1"/>
</dbReference>
<evidence type="ECO:0008006" key="13">
    <source>
        <dbReference type="Google" id="ProtNLM"/>
    </source>
</evidence>
<dbReference type="GO" id="GO:0000460">
    <property type="term" value="P:maturation of 5.8S rRNA"/>
    <property type="evidence" value="ECO:0007669"/>
    <property type="project" value="TreeGrafter"/>
</dbReference>
<dbReference type="InterPro" id="IPR014001">
    <property type="entry name" value="Helicase_ATP-bd"/>
</dbReference>
<dbReference type="Proteomes" id="UP000030693">
    <property type="component" value="Unassembled WGS sequence"/>
</dbReference>
<proteinExistence type="inferred from homology"/>
<dbReference type="PROSITE" id="PS51192">
    <property type="entry name" value="HELICASE_ATP_BIND_1"/>
    <property type="match status" value="1"/>
</dbReference>
<dbReference type="InterPro" id="IPR050699">
    <property type="entry name" value="RNA-DNA_Helicase"/>
</dbReference>
<evidence type="ECO:0000313" key="12">
    <source>
        <dbReference type="Proteomes" id="UP000030693"/>
    </source>
</evidence>
<keyword evidence="12" id="KW-1185">Reference proteome</keyword>
<evidence type="ECO:0000259" key="9">
    <source>
        <dbReference type="PROSITE" id="PS51192"/>
    </source>
</evidence>
<dbReference type="GO" id="GO:0006401">
    <property type="term" value="P:RNA catabolic process"/>
    <property type="evidence" value="ECO:0007669"/>
    <property type="project" value="InterPro"/>
</dbReference>
<dbReference type="PANTHER" id="PTHR12131:SF7">
    <property type="entry name" value="EXOSOME RNA HELICASE MTR4"/>
    <property type="match status" value="1"/>
</dbReference>
<dbReference type="FunFam" id="2.40.30.300:FF:000001">
    <property type="entry name" value="Mtr4 exosome RNA helicase"/>
    <property type="match status" value="1"/>
</dbReference>
<evidence type="ECO:0000313" key="11">
    <source>
        <dbReference type="EMBL" id="KCV69270.1"/>
    </source>
</evidence>
<dbReference type="GO" id="GO:0005634">
    <property type="term" value="C:nucleus"/>
    <property type="evidence" value="ECO:0007669"/>
    <property type="project" value="UniProtKB-SubCell"/>
</dbReference>
<dbReference type="Pfam" id="PF13234">
    <property type="entry name" value="MTR4_beta-barrel"/>
    <property type="match status" value="1"/>
</dbReference>
<comment type="subcellular location">
    <subcellularLocation>
        <location evidence="1">Nucleus</location>
    </subcellularLocation>
</comment>
<dbReference type="STRING" id="691883.A0A058Z4R6"/>
<dbReference type="CDD" id="cd18024">
    <property type="entry name" value="DEXHc_Mtr4-like"/>
    <property type="match status" value="1"/>
</dbReference>
<evidence type="ECO:0000256" key="4">
    <source>
        <dbReference type="ARBA" id="ARBA00022741"/>
    </source>
</evidence>
<dbReference type="Gene3D" id="1.10.3380.30">
    <property type="match status" value="1"/>
</dbReference>
<sequence>MSTPAVPAAADNNIQIDLLDDTNPEGTQPAVKKVKAEATDDVSTASVTVSADAAAAAAAAKKKGPIAVVTDEELIASNVKAVRHEVAVPPGYPYEELVDLPMPANPARQYPFVLDPFQRWSVNIIERNESVLVSAHTSAGKTVIAEYAIAVSLRNKQRVIYTSPIKALSNQKYRELLEDFGDVGLMTGDVTINPNASCLVMTTEILRNMLYRGSEVMREVAWVIFDEIHYMRDKERGVVWEESIIMLPKSVHHVFLSATIPNAKEFADWICHVHQTPCHVVYTDYRPTPLQHYLFPSGGDGIYLVVDEKGRIREDNFSKAMALVTESQSGRGSFKAGDRARRMRSKGSSSDIFRIVKMIMDRHYQPVIIFAFSKREVEGLALQISKLDFNSEEDKQMVEDVYNNAIDSLSEDDKTLPQIQHILPLLKRGIGIHHGGLLPLIKEVIEILFQEGLIKVRPIFLSPAATFSMGLNMPARTVVFTAVRKYDGNDFRWVSSGEYTQMAGRAGRRGLDDRGIVIQMLDEKIDPPACRDMLTGGADNLNSAFYLSYNMILNLMRVEEVNPEFLLERSFFQFQNNSSVPKLKNDLALLEQKRDEIVVPREDEIAAYYSIEQQIATLNDSVRKVITHPTFLVPFLQPGRLVRIRNGDQDFGWGVVVNFTKKTNSHHRAIQPAGAADTDDESTKYVIDVLIKCASINNAMKSAEPASADAQQSAEMQVIPVLPSTIYSISSVRLKLPASLKQRDARQRLEHTIAEVQRRFKSGVPLLDPVTDMNITDEKFAQLIEKIRSLEAALQQMDIHTADDLAAVHKVYSEKMTLIEDIRNKKRQIRDATSIMQMDELKARKRVLRRLGFTSMSDVMELKGRVACEISTGDELLLTEMMLNGVFNDLSVEQICAILSCTVFDERVGKDDDKKPPMREELANPLRQLQETARHIARVSAECKLALDESTYLEKFKPELMDVVFQWASGAKFCDVAKQTEVFEGSIIRCIRRLEELLRQMGSAAKAIGSAELENKFADAITRIKRDIVFAASLYL</sequence>
<dbReference type="FunFam" id="3.40.50.300:FF:000141">
    <property type="entry name" value="ATP-dependent RNA helicase DOB1"/>
    <property type="match status" value="1"/>
</dbReference>
<dbReference type="PANTHER" id="PTHR12131">
    <property type="entry name" value="ATP-DEPENDENT RNA AND DNA HELICASE"/>
    <property type="match status" value="1"/>
</dbReference>
<dbReference type="CDD" id="cd18795">
    <property type="entry name" value="SF2_C_Ski2"/>
    <property type="match status" value="1"/>
</dbReference>
<dbReference type="SUPFAM" id="SSF52540">
    <property type="entry name" value="P-loop containing nucleoside triphosphate hydrolases"/>
    <property type="match status" value="1"/>
</dbReference>
<dbReference type="GO" id="GO:0003723">
    <property type="term" value="F:RNA binding"/>
    <property type="evidence" value="ECO:0007669"/>
    <property type="project" value="InterPro"/>
</dbReference>
<dbReference type="Gene3D" id="3.40.50.300">
    <property type="entry name" value="P-loop containing nucleotide triphosphate hydrolases"/>
    <property type="match status" value="2"/>
</dbReference>
<dbReference type="GO" id="GO:0016787">
    <property type="term" value="F:hydrolase activity"/>
    <property type="evidence" value="ECO:0007669"/>
    <property type="project" value="UniProtKB-KW"/>
</dbReference>
<evidence type="ECO:0000256" key="5">
    <source>
        <dbReference type="ARBA" id="ARBA00022801"/>
    </source>
</evidence>
<dbReference type="EMBL" id="KB932206">
    <property type="protein sequence ID" value="KCV69270.1"/>
    <property type="molecule type" value="Genomic_DNA"/>
</dbReference>
<keyword evidence="6" id="KW-0347">Helicase</keyword>
<accession>A0A058Z4R6</accession>
<dbReference type="Pfam" id="PF08148">
    <property type="entry name" value="DSHCT"/>
    <property type="match status" value="1"/>
</dbReference>
<keyword evidence="8" id="KW-0539">Nucleus</keyword>
<evidence type="ECO:0000256" key="6">
    <source>
        <dbReference type="ARBA" id="ARBA00022806"/>
    </source>
</evidence>
<dbReference type="InterPro" id="IPR001650">
    <property type="entry name" value="Helicase_C-like"/>
</dbReference>
<dbReference type="SMART" id="SM00487">
    <property type="entry name" value="DEXDc"/>
    <property type="match status" value="1"/>
</dbReference>